<dbReference type="InterPro" id="IPR010851">
    <property type="entry name" value="DEFL"/>
</dbReference>
<evidence type="ECO:0000256" key="5">
    <source>
        <dbReference type="SAM" id="SignalP"/>
    </source>
</evidence>
<keyword evidence="7" id="KW-1185">Reference proteome</keyword>
<dbReference type="EMBL" id="JAJJMA010068090">
    <property type="protein sequence ID" value="MCL7027425.1"/>
    <property type="molecule type" value="Genomic_DNA"/>
</dbReference>
<gene>
    <name evidence="6" type="ORF">MKW94_004926</name>
</gene>
<dbReference type="Pfam" id="PF25052">
    <property type="entry name" value="AtDEF-like"/>
    <property type="match status" value="1"/>
</dbReference>
<protein>
    <submittedName>
        <fullName evidence="6">Uncharacterized protein</fullName>
    </submittedName>
</protein>
<evidence type="ECO:0000256" key="2">
    <source>
        <dbReference type="ARBA" id="ARBA00022529"/>
    </source>
</evidence>
<evidence type="ECO:0000256" key="4">
    <source>
        <dbReference type="ARBA" id="ARBA00022821"/>
    </source>
</evidence>
<name>A0AA41UYD3_PAPNU</name>
<proteinExistence type="inferred from homology"/>
<keyword evidence="5" id="KW-0732">Signal</keyword>
<organism evidence="6 7">
    <name type="scientific">Papaver nudicaule</name>
    <name type="common">Iceland poppy</name>
    <dbReference type="NCBI Taxonomy" id="74823"/>
    <lineage>
        <taxon>Eukaryota</taxon>
        <taxon>Viridiplantae</taxon>
        <taxon>Streptophyta</taxon>
        <taxon>Embryophyta</taxon>
        <taxon>Tracheophyta</taxon>
        <taxon>Spermatophyta</taxon>
        <taxon>Magnoliopsida</taxon>
        <taxon>Ranunculales</taxon>
        <taxon>Papaveraceae</taxon>
        <taxon>Papaveroideae</taxon>
        <taxon>Papaver</taxon>
    </lineage>
</organism>
<accession>A0AA41UYD3</accession>
<dbReference type="GO" id="GO:0031640">
    <property type="term" value="P:killing of cells of another organism"/>
    <property type="evidence" value="ECO:0007669"/>
    <property type="project" value="UniProtKB-KW"/>
</dbReference>
<comment type="caution">
    <text evidence="6">The sequence shown here is derived from an EMBL/GenBank/DDBJ whole genome shotgun (WGS) entry which is preliminary data.</text>
</comment>
<dbReference type="Proteomes" id="UP001177140">
    <property type="component" value="Unassembled WGS sequence"/>
</dbReference>
<feature type="chain" id="PRO_5041423279" evidence="5">
    <location>
        <begin position="26"/>
        <end position="93"/>
    </location>
</feature>
<evidence type="ECO:0000256" key="3">
    <source>
        <dbReference type="ARBA" id="ARBA00022577"/>
    </source>
</evidence>
<evidence type="ECO:0000256" key="1">
    <source>
        <dbReference type="ARBA" id="ARBA00006722"/>
    </source>
</evidence>
<feature type="signal peptide" evidence="5">
    <location>
        <begin position="1"/>
        <end position="25"/>
    </location>
</feature>
<dbReference type="PANTHER" id="PTHR48224">
    <property type="entry name" value="DEFENSIN-LIKE PROTEIN 270-RELATED"/>
    <property type="match status" value="1"/>
</dbReference>
<dbReference type="PANTHER" id="PTHR48224:SF1">
    <property type="entry name" value="DEFENSIN-LIKE PROTEIN 270"/>
    <property type="match status" value="1"/>
</dbReference>
<evidence type="ECO:0000313" key="7">
    <source>
        <dbReference type="Proteomes" id="UP001177140"/>
    </source>
</evidence>
<keyword evidence="3" id="KW-0295">Fungicide</keyword>
<reference evidence="6" key="1">
    <citation type="submission" date="2022-03" db="EMBL/GenBank/DDBJ databases">
        <title>A functionally conserved STORR gene fusion in Papaver species that diverged 16.8 million years ago.</title>
        <authorList>
            <person name="Catania T."/>
        </authorList>
    </citation>
    <scope>NUCLEOTIDE SEQUENCE</scope>
    <source>
        <strain evidence="6">S-191538</strain>
    </source>
</reference>
<keyword evidence="4" id="KW-0611">Plant defense</keyword>
<sequence>MASFKQSSLIGFIFCLILISSFVNAARTIDGVLPQADDGECHYLGSCTDKADCTSQCDKQPKYHPGGICIPDPVPRGSGVPQGLRCCCLIVSN</sequence>
<keyword evidence="2" id="KW-0929">Antimicrobial</keyword>
<comment type="similarity">
    <text evidence="1">Belongs to the DEFL family.</text>
</comment>
<dbReference type="GO" id="GO:0050832">
    <property type="term" value="P:defense response to fungus"/>
    <property type="evidence" value="ECO:0007669"/>
    <property type="project" value="UniProtKB-KW"/>
</dbReference>
<evidence type="ECO:0000313" key="6">
    <source>
        <dbReference type="EMBL" id="MCL7027425.1"/>
    </source>
</evidence>
<dbReference type="AlphaFoldDB" id="A0AA41UYD3"/>